<dbReference type="EMBL" id="BMPN01000002">
    <property type="protein sequence ID" value="GGJ55686.1"/>
    <property type="molecule type" value="Genomic_DNA"/>
</dbReference>
<sequence>MLVEYADMTPTYSELFVKEDNVIPEINKILVQNNVDVYRIEVDEPSLEEIFLNLGDQKHPA</sequence>
<keyword evidence="2" id="KW-0547">Nucleotide-binding</keyword>
<evidence type="ECO:0000256" key="3">
    <source>
        <dbReference type="ARBA" id="ARBA00022840"/>
    </source>
</evidence>
<comment type="caution">
    <text evidence="5">The sequence shown here is derived from an EMBL/GenBank/DDBJ whole genome shotgun (WGS) entry which is preliminary data.</text>
</comment>
<organism evidence="5 6">
    <name type="scientific">Virgibacillus kapii</name>
    <dbReference type="NCBI Taxonomy" id="1638645"/>
    <lineage>
        <taxon>Bacteria</taxon>
        <taxon>Bacillati</taxon>
        <taxon>Bacillota</taxon>
        <taxon>Bacilli</taxon>
        <taxon>Bacillales</taxon>
        <taxon>Bacillaceae</taxon>
        <taxon>Virgibacillus</taxon>
    </lineage>
</organism>
<evidence type="ECO:0000313" key="6">
    <source>
        <dbReference type="Proteomes" id="UP000634435"/>
    </source>
</evidence>
<accession>A0ABQ2DF02</accession>
<protein>
    <recommendedName>
        <fullName evidence="4">Daunorubicin resistance ATP-binding protein DrrA1/2-like C-terminal domain-containing protein</fullName>
    </recommendedName>
</protein>
<feature type="domain" description="Daunorubicin resistance ATP-binding protein DrrA1/2-like C-terminal" evidence="4">
    <location>
        <begin position="12"/>
        <end position="53"/>
    </location>
</feature>
<dbReference type="Pfam" id="PF13732">
    <property type="entry name" value="DrrA1-3_C"/>
    <property type="match status" value="1"/>
</dbReference>
<keyword evidence="3" id="KW-0067">ATP-binding</keyword>
<dbReference type="InterPro" id="IPR025302">
    <property type="entry name" value="DrrA1/2-like_C"/>
</dbReference>
<name>A0ABQ2DF02_9BACI</name>
<evidence type="ECO:0000256" key="2">
    <source>
        <dbReference type="ARBA" id="ARBA00022741"/>
    </source>
</evidence>
<gene>
    <name evidence="5" type="ORF">GCM10007111_17480</name>
</gene>
<evidence type="ECO:0000313" key="5">
    <source>
        <dbReference type="EMBL" id="GGJ55686.1"/>
    </source>
</evidence>
<proteinExistence type="predicted"/>
<evidence type="ECO:0000259" key="4">
    <source>
        <dbReference type="Pfam" id="PF13732"/>
    </source>
</evidence>
<keyword evidence="6" id="KW-1185">Reference proteome</keyword>
<dbReference type="Proteomes" id="UP000634435">
    <property type="component" value="Unassembled WGS sequence"/>
</dbReference>
<evidence type="ECO:0000256" key="1">
    <source>
        <dbReference type="ARBA" id="ARBA00022448"/>
    </source>
</evidence>
<reference evidence="6" key="1">
    <citation type="journal article" date="2019" name="Int. J. Syst. Evol. Microbiol.">
        <title>The Global Catalogue of Microorganisms (GCM) 10K type strain sequencing project: providing services to taxonomists for standard genome sequencing and annotation.</title>
        <authorList>
            <consortium name="The Broad Institute Genomics Platform"/>
            <consortium name="The Broad Institute Genome Sequencing Center for Infectious Disease"/>
            <person name="Wu L."/>
            <person name="Ma J."/>
        </authorList>
    </citation>
    <scope>NUCLEOTIDE SEQUENCE [LARGE SCALE GENOMIC DNA]</scope>
    <source>
        <strain evidence="6">JCM 30071</strain>
    </source>
</reference>
<keyword evidence="1" id="KW-0813">Transport</keyword>